<evidence type="ECO:0000256" key="4">
    <source>
        <dbReference type="ARBA" id="ARBA00022737"/>
    </source>
</evidence>
<evidence type="ECO:0000313" key="10">
    <source>
        <dbReference type="Proteomes" id="UP000320776"/>
    </source>
</evidence>
<evidence type="ECO:0000256" key="6">
    <source>
        <dbReference type="ARBA" id="ARBA00023004"/>
    </source>
</evidence>
<organism evidence="9 10">
    <name type="scientific">Sporomusa termitida</name>
    <dbReference type="NCBI Taxonomy" id="2377"/>
    <lineage>
        <taxon>Bacteria</taxon>
        <taxon>Bacillati</taxon>
        <taxon>Bacillota</taxon>
        <taxon>Negativicutes</taxon>
        <taxon>Selenomonadales</taxon>
        <taxon>Sporomusaceae</taxon>
        <taxon>Sporomusa</taxon>
    </lineage>
</organism>
<feature type="domain" description="4Fe-4S ferredoxin-type" evidence="8">
    <location>
        <begin position="91"/>
        <end position="120"/>
    </location>
</feature>
<proteinExistence type="predicted"/>
<dbReference type="InterPro" id="IPR017896">
    <property type="entry name" value="4Fe4S_Fe-S-bd"/>
</dbReference>
<dbReference type="KEGG" id="sted:SPTER_05150"/>
<dbReference type="Pfam" id="PF13247">
    <property type="entry name" value="Fer4_11"/>
    <property type="match status" value="1"/>
</dbReference>
<keyword evidence="4" id="KW-0677">Repeat</keyword>
<dbReference type="OrthoDB" id="9810688at2"/>
<dbReference type="CDD" id="cd16371">
    <property type="entry name" value="DMSOR_beta_like"/>
    <property type="match status" value="1"/>
</dbReference>
<dbReference type="PROSITE" id="PS00198">
    <property type="entry name" value="4FE4S_FER_1"/>
    <property type="match status" value="1"/>
</dbReference>
<evidence type="ECO:0000256" key="2">
    <source>
        <dbReference type="ARBA" id="ARBA00022485"/>
    </source>
</evidence>
<keyword evidence="3" id="KW-0479">Metal-binding</keyword>
<protein>
    <submittedName>
        <fullName evidence="9">Anaerobic dimethyl sulfoxide reductase chain B</fullName>
    </submittedName>
</protein>
<name>A0A517DPF4_9FIRM</name>
<evidence type="ECO:0000259" key="8">
    <source>
        <dbReference type="PROSITE" id="PS51379"/>
    </source>
</evidence>
<dbReference type="Gene3D" id="3.30.70.20">
    <property type="match status" value="2"/>
</dbReference>
<feature type="domain" description="4Fe-4S ferredoxin-type" evidence="8">
    <location>
        <begin position="5"/>
        <end position="35"/>
    </location>
</feature>
<evidence type="ECO:0000256" key="7">
    <source>
        <dbReference type="ARBA" id="ARBA00023014"/>
    </source>
</evidence>
<keyword evidence="6" id="KW-0408">Iron</keyword>
<dbReference type="AlphaFoldDB" id="A0A517DPF4"/>
<reference evidence="9 10" key="1">
    <citation type="submission" date="2019-02" db="EMBL/GenBank/DDBJ databases">
        <title>Closed genome of Sporomusa termitida DSM 4440.</title>
        <authorList>
            <person name="Poehlein A."/>
            <person name="Daniel R."/>
        </authorList>
    </citation>
    <scope>NUCLEOTIDE SEQUENCE [LARGE SCALE GENOMIC DNA]</scope>
    <source>
        <strain evidence="9 10">DSM 4440</strain>
    </source>
</reference>
<accession>A0A517DPF4</accession>
<evidence type="ECO:0000256" key="5">
    <source>
        <dbReference type="ARBA" id="ARBA00022982"/>
    </source>
</evidence>
<dbReference type="PROSITE" id="PS51379">
    <property type="entry name" value="4FE4S_FER_2"/>
    <property type="match status" value="3"/>
</dbReference>
<keyword evidence="5" id="KW-0249">Electron transport</keyword>
<sequence>MSGQINFQFRQDRCVGCATCQLACTEKNTLAPGQSFRWVQEFAGGGYRQSGRGLSNNVYAYWRSTACRHCCQPACVRACPAGAVIKRQEDGVVLIDQQTCTGCRQCVAACPYRAVQYDQQRQQARKCDFCADLLARSGQPACVAACPMRALTVTFVPGRHG</sequence>
<dbReference type="PANTHER" id="PTHR43177">
    <property type="entry name" value="PROTEIN NRFC"/>
    <property type="match status" value="1"/>
</dbReference>
<dbReference type="InterPro" id="IPR050954">
    <property type="entry name" value="ET_IronSulfur_Cluster-Binding"/>
</dbReference>
<dbReference type="GO" id="GO:0051539">
    <property type="term" value="F:4 iron, 4 sulfur cluster binding"/>
    <property type="evidence" value="ECO:0007669"/>
    <property type="project" value="UniProtKB-KW"/>
</dbReference>
<dbReference type="PANTHER" id="PTHR43177:SF5">
    <property type="entry name" value="ANAEROBIC DIMETHYL SULFOXIDE REDUCTASE CHAIN B-RELATED"/>
    <property type="match status" value="1"/>
</dbReference>
<keyword evidence="2" id="KW-0004">4Fe-4S</keyword>
<dbReference type="Pfam" id="PF12800">
    <property type="entry name" value="Fer4_4"/>
    <property type="match status" value="1"/>
</dbReference>
<keyword evidence="10" id="KW-1185">Reference proteome</keyword>
<dbReference type="SUPFAM" id="SSF54862">
    <property type="entry name" value="4Fe-4S ferredoxins"/>
    <property type="match status" value="1"/>
</dbReference>
<dbReference type="RefSeq" id="WP_144348914.1">
    <property type="nucleotide sequence ID" value="NZ_CP036259.1"/>
</dbReference>
<dbReference type="Proteomes" id="UP000320776">
    <property type="component" value="Chromosome"/>
</dbReference>
<feature type="domain" description="4Fe-4S ferredoxin-type" evidence="8">
    <location>
        <begin position="58"/>
        <end position="89"/>
    </location>
</feature>
<dbReference type="EMBL" id="CP036259">
    <property type="protein sequence ID" value="QDR79242.1"/>
    <property type="molecule type" value="Genomic_DNA"/>
</dbReference>
<evidence type="ECO:0000256" key="3">
    <source>
        <dbReference type="ARBA" id="ARBA00022723"/>
    </source>
</evidence>
<dbReference type="GO" id="GO:0046872">
    <property type="term" value="F:metal ion binding"/>
    <property type="evidence" value="ECO:0007669"/>
    <property type="project" value="UniProtKB-KW"/>
</dbReference>
<dbReference type="InterPro" id="IPR017900">
    <property type="entry name" value="4Fe4S_Fe_S_CS"/>
</dbReference>
<evidence type="ECO:0000256" key="1">
    <source>
        <dbReference type="ARBA" id="ARBA00022448"/>
    </source>
</evidence>
<gene>
    <name evidence="9" type="primary">dmsB_1</name>
    <name evidence="9" type="ORF">SPTER_05150</name>
</gene>
<evidence type="ECO:0000313" key="9">
    <source>
        <dbReference type="EMBL" id="QDR79242.1"/>
    </source>
</evidence>
<keyword evidence="1" id="KW-0813">Transport</keyword>
<keyword evidence="7" id="KW-0411">Iron-sulfur</keyword>